<dbReference type="PANTHER" id="PTHR10340">
    <property type="entry name" value="SPHINGOMYELIN PHOSPHODIESTERASE"/>
    <property type="match status" value="1"/>
</dbReference>
<dbReference type="SUPFAM" id="SSF56300">
    <property type="entry name" value="Metallo-dependent phosphatases"/>
    <property type="match status" value="1"/>
</dbReference>
<sequence length="482" mass="55554">MSFDSLEINGKRSTELDSQDKSYKNLEIERSTKKNKYFRLIAVIFITILFLCLLSFFIFFVIYTVKKNRKPHEEINPKTEHEFVYINDIHLDPLYISDSSPSNCRSSSGSGVQYPFGQYGCDSPSSTFLSMINFLPKACSNPKFVLYGGDGPAHQLGYDLNQVRNLLTWIVQNISSVYPKVPILFALGNNEYVPNYGQNNFEGDADNFKSISTVLQPYMNDLQRSTFEKGGYYYHDFPEMNLRLVVLNSIIYNTYREIRDDPYGQFEWLRNISIDSRSKGYRLGVSLHISPGVTYNTGSKLNQGWHEEYMQKFDQIVKEFDIQFVTAGHSHYDLIVPLYMPKGVSGGFSLSAPAISAQHRNNPGFRVMKVADGRMTDYVQYYADIMMNPQKELKWEVEYKFTEAYNVENVGTASLQKVVNWVKTTGVGMWRYMEKICSLASDNGKFYYCVLTCTTEDEIKKCMGPMNSKNLLSKYFPYEGRR</sequence>
<dbReference type="Gene3D" id="3.60.21.10">
    <property type="match status" value="1"/>
</dbReference>
<dbReference type="InterPro" id="IPR004843">
    <property type="entry name" value="Calcineurin-like_PHP"/>
</dbReference>
<dbReference type="InterPro" id="IPR045473">
    <property type="entry name" value="ASM_C"/>
</dbReference>
<feature type="domain" description="Sphingomyelin phosphodiesterase C-terminal" evidence="8">
    <location>
        <begin position="356"/>
        <end position="419"/>
    </location>
</feature>
<dbReference type="PANTHER" id="PTHR10340:SF57">
    <property type="entry name" value="METALLOPHOS DOMAIN-CONTAINING PROTEIN"/>
    <property type="match status" value="1"/>
</dbReference>
<comment type="subcellular location">
    <subcellularLocation>
        <location evidence="1">Secreted</location>
    </subcellularLocation>
</comment>
<evidence type="ECO:0000256" key="3">
    <source>
        <dbReference type="ARBA" id="ARBA00022525"/>
    </source>
</evidence>
<keyword evidence="3" id="KW-0964">Secreted</keyword>
<evidence type="ECO:0000259" key="7">
    <source>
        <dbReference type="Pfam" id="PF00149"/>
    </source>
</evidence>
<comment type="similarity">
    <text evidence="2">Belongs to the acid sphingomyelinase family.</text>
</comment>
<feature type="transmembrane region" description="Helical" evidence="6">
    <location>
        <begin position="40"/>
        <end position="63"/>
    </location>
</feature>
<dbReference type="Proteomes" id="UP001470230">
    <property type="component" value="Unassembled WGS sequence"/>
</dbReference>
<evidence type="ECO:0000256" key="2">
    <source>
        <dbReference type="ARBA" id="ARBA00008234"/>
    </source>
</evidence>
<keyword evidence="6" id="KW-0472">Membrane</keyword>
<evidence type="ECO:0000313" key="9">
    <source>
        <dbReference type="EMBL" id="KAK8886545.1"/>
    </source>
</evidence>
<gene>
    <name evidence="9" type="ORF">M9Y10_042009</name>
</gene>
<feature type="domain" description="Calcineurin-like phosphoesterase" evidence="7">
    <location>
        <begin position="83"/>
        <end position="332"/>
    </location>
</feature>
<accession>A0ABR2K5Z2</accession>
<keyword evidence="6" id="KW-1133">Transmembrane helix</keyword>
<evidence type="ECO:0000256" key="5">
    <source>
        <dbReference type="ARBA" id="ARBA00023180"/>
    </source>
</evidence>
<proteinExistence type="inferred from homology"/>
<evidence type="ECO:0000259" key="8">
    <source>
        <dbReference type="Pfam" id="PF19272"/>
    </source>
</evidence>
<keyword evidence="4" id="KW-0378">Hydrolase</keyword>
<dbReference type="Pfam" id="PF00149">
    <property type="entry name" value="Metallophos"/>
    <property type="match status" value="1"/>
</dbReference>
<comment type="caution">
    <text evidence="9">The sequence shown here is derived from an EMBL/GenBank/DDBJ whole genome shotgun (WGS) entry which is preliminary data.</text>
</comment>
<organism evidence="9 10">
    <name type="scientific">Tritrichomonas musculus</name>
    <dbReference type="NCBI Taxonomy" id="1915356"/>
    <lineage>
        <taxon>Eukaryota</taxon>
        <taxon>Metamonada</taxon>
        <taxon>Parabasalia</taxon>
        <taxon>Tritrichomonadida</taxon>
        <taxon>Tritrichomonadidae</taxon>
        <taxon>Tritrichomonas</taxon>
    </lineage>
</organism>
<dbReference type="InterPro" id="IPR029052">
    <property type="entry name" value="Metallo-depent_PP-like"/>
</dbReference>
<evidence type="ECO:0008006" key="11">
    <source>
        <dbReference type="Google" id="ProtNLM"/>
    </source>
</evidence>
<protein>
    <recommendedName>
        <fullName evidence="11">Calcineurin-like phosphoesterase domain-containing protein</fullName>
    </recommendedName>
</protein>
<name>A0ABR2K5Z2_9EUKA</name>
<keyword evidence="10" id="KW-1185">Reference proteome</keyword>
<keyword evidence="6" id="KW-0812">Transmembrane</keyword>
<dbReference type="EMBL" id="JAPFFF010000007">
    <property type="protein sequence ID" value="KAK8886545.1"/>
    <property type="molecule type" value="Genomic_DNA"/>
</dbReference>
<evidence type="ECO:0000256" key="6">
    <source>
        <dbReference type="SAM" id="Phobius"/>
    </source>
</evidence>
<evidence type="ECO:0000313" key="10">
    <source>
        <dbReference type="Proteomes" id="UP001470230"/>
    </source>
</evidence>
<evidence type="ECO:0000256" key="1">
    <source>
        <dbReference type="ARBA" id="ARBA00004613"/>
    </source>
</evidence>
<keyword evidence="5" id="KW-0325">Glycoprotein</keyword>
<reference evidence="9 10" key="1">
    <citation type="submission" date="2024-04" db="EMBL/GenBank/DDBJ databases">
        <title>Tritrichomonas musculus Genome.</title>
        <authorList>
            <person name="Alves-Ferreira E."/>
            <person name="Grigg M."/>
            <person name="Lorenzi H."/>
            <person name="Galac M."/>
        </authorList>
    </citation>
    <scope>NUCLEOTIDE SEQUENCE [LARGE SCALE GENOMIC DNA]</scope>
    <source>
        <strain evidence="9 10">EAF2021</strain>
    </source>
</reference>
<evidence type="ECO:0000256" key="4">
    <source>
        <dbReference type="ARBA" id="ARBA00022801"/>
    </source>
</evidence>
<dbReference type="Pfam" id="PF19272">
    <property type="entry name" value="ASMase_C"/>
    <property type="match status" value="1"/>
</dbReference>